<dbReference type="InterPro" id="IPR001307">
    <property type="entry name" value="Thiosulphate_STrfase_CS"/>
</dbReference>
<dbReference type="SUPFAM" id="SSF52821">
    <property type="entry name" value="Rhodanese/Cell cycle control phosphatase"/>
    <property type="match status" value="2"/>
</dbReference>
<keyword evidence="1 4" id="KW-0808">Transferase</keyword>
<comment type="caution">
    <text evidence="4">The sequence shown here is derived from an EMBL/GenBank/DDBJ whole genome shotgun (WGS) entry which is preliminary data.</text>
</comment>
<dbReference type="EMBL" id="PXYV01000011">
    <property type="protein sequence ID" value="PSR22896.1"/>
    <property type="molecule type" value="Genomic_DNA"/>
</dbReference>
<reference evidence="4 5" key="1">
    <citation type="journal article" date="2014" name="BMC Genomics">
        <title>Comparison of environmental and isolate Sulfobacillus genomes reveals diverse carbon, sulfur, nitrogen, and hydrogen metabolisms.</title>
        <authorList>
            <person name="Justice N.B."/>
            <person name="Norman A."/>
            <person name="Brown C.T."/>
            <person name="Singh A."/>
            <person name="Thomas B.C."/>
            <person name="Banfield J.F."/>
        </authorList>
    </citation>
    <scope>NUCLEOTIDE SEQUENCE [LARGE SCALE GENOMIC DNA]</scope>
    <source>
        <strain evidence="4">AMDSBA3</strain>
    </source>
</reference>
<evidence type="ECO:0000256" key="2">
    <source>
        <dbReference type="ARBA" id="ARBA00022737"/>
    </source>
</evidence>
<evidence type="ECO:0000313" key="5">
    <source>
        <dbReference type="Proteomes" id="UP000241848"/>
    </source>
</evidence>
<dbReference type="PANTHER" id="PTHR11364:SF27">
    <property type="entry name" value="SULFURTRANSFERASE"/>
    <property type="match status" value="1"/>
</dbReference>
<evidence type="ECO:0000313" key="4">
    <source>
        <dbReference type="EMBL" id="PSR22896.1"/>
    </source>
</evidence>
<name>A0A2T2WL11_9FIRM</name>
<dbReference type="CDD" id="cd01449">
    <property type="entry name" value="TST_Repeat_2"/>
    <property type="match status" value="1"/>
</dbReference>
<dbReference type="Proteomes" id="UP000241848">
    <property type="component" value="Unassembled WGS sequence"/>
</dbReference>
<evidence type="ECO:0000256" key="1">
    <source>
        <dbReference type="ARBA" id="ARBA00022679"/>
    </source>
</evidence>
<keyword evidence="2" id="KW-0677">Repeat</keyword>
<dbReference type="InterPro" id="IPR045078">
    <property type="entry name" value="TST/MPST-like"/>
</dbReference>
<organism evidence="4 5">
    <name type="scientific">Sulfobacillus acidophilus</name>
    <dbReference type="NCBI Taxonomy" id="53633"/>
    <lineage>
        <taxon>Bacteria</taxon>
        <taxon>Bacillati</taxon>
        <taxon>Bacillota</taxon>
        <taxon>Clostridia</taxon>
        <taxon>Eubacteriales</taxon>
        <taxon>Clostridiales Family XVII. Incertae Sedis</taxon>
        <taxon>Sulfobacillus</taxon>
    </lineage>
</organism>
<evidence type="ECO:0000259" key="3">
    <source>
        <dbReference type="PROSITE" id="PS50206"/>
    </source>
</evidence>
<protein>
    <submittedName>
        <fullName evidence="4">Sulfurtransferase</fullName>
    </submittedName>
</protein>
<accession>A0A2T2WL11</accession>
<proteinExistence type="predicted"/>
<dbReference type="Pfam" id="PF00581">
    <property type="entry name" value="Rhodanese"/>
    <property type="match status" value="2"/>
</dbReference>
<dbReference type="AlphaFoldDB" id="A0A2T2WL11"/>
<dbReference type="Gene3D" id="3.40.250.10">
    <property type="entry name" value="Rhodanese-like domain"/>
    <property type="match status" value="2"/>
</dbReference>
<sequence length="269" mass="29720">MLVRPDWLFEHIFDPTIVVVDCRWRLGNPSYGDQAFFEGHIPGAVRLDMERDLSAPPGRYGGRHPLPSPRIFERKLSDLGIGHQTHVVCYDDDAAGSARAWFCLTYHGHAQVSVLDGGVRAWLAAGYPLSQDPPATQPKSFVARPNPRLVVDYQTVSHLRDVLPLIDARAPERFHGEIEPVDAVAGHIPGAVNYPHTAVLTEQGTYRSREELQQLFAPVLDQAHPPIVYCGSGVTACINLLALRQAGVESLLYPGSWSDWIQHEDAPIG</sequence>
<dbReference type="GO" id="GO:0004792">
    <property type="term" value="F:thiosulfate-cyanide sulfurtransferase activity"/>
    <property type="evidence" value="ECO:0007669"/>
    <property type="project" value="InterPro"/>
</dbReference>
<dbReference type="InterPro" id="IPR036873">
    <property type="entry name" value="Rhodanese-like_dom_sf"/>
</dbReference>
<dbReference type="CDD" id="cd01448">
    <property type="entry name" value="TST_Repeat_1"/>
    <property type="match status" value="1"/>
</dbReference>
<dbReference type="PROSITE" id="PS50206">
    <property type="entry name" value="RHODANESE_3"/>
    <property type="match status" value="2"/>
</dbReference>
<dbReference type="SMART" id="SM00450">
    <property type="entry name" value="RHOD"/>
    <property type="match status" value="2"/>
</dbReference>
<dbReference type="InterPro" id="IPR001763">
    <property type="entry name" value="Rhodanese-like_dom"/>
</dbReference>
<gene>
    <name evidence="4" type="ORF">C7B45_05235</name>
</gene>
<feature type="domain" description="Rhodanese" evidence="3">
    <location>
        <begin position="13"/>
        <end position="131"/>
    </location>
</feature>
<feature type="domain" description="Rhodanese" evidence="3">
    <location>
        <begin position="159"/>
        <end position="269"/>
    </location>
</feature>
<dbReference type="PROSITE" id="PS00380">
    <property type="entry name" value="RHODANESE_1"/>
    <property type="match status" value="1"/>
</dbReference>
<dbReference type="PANTHER" id="PTHR11364">
    <property type="entry name" value="THIOSULFATE SULFERTANSFERASE"/>
    <property type="match status" value="1"/>
</dbReference>